<accession>A0A5M6CFU1</accession>
<dbReference type="SUPFAM" id="SSF47240">
    <property type="entry name" value="Ferritin-like"/>
    <property type="match status" value="1"/>
</dbReference>
<feature type="region of interest" description="Disordered" evidence="1">
    <location>
        <begin position="1"/>
        <end position="26"/>
    </location>
</feature>
<dbReference type="InterPro" id="IPR047114">
    <property type="entry name" value="YciF"/>
</dbReference>
<organism evidence="2 3">
    <name type="scientific">Taibaiella lutea</name>
    <dbReference type="NCBI Taxonomy" id="2608001"/>
    <lineage>
        <taxon>Bacteria</taxon>
        <taxon>Pseudomonadati</taxon>
        <taxon>Bacteroidota</taxon>
        <taxon>Chitinophagia</taxon>
        <taxon>Chitinophagales</taxon>
        <taxon>Chitinophagaceae</taxon>
        <taxon>Taibaiella</taxon>
    </lineage>
</organism>
<dbReference type="CDD" id="cd07909">
    <property type="entry name" value="YciF"/>
    <property type="match status" value="1"/>
</dbReference>
<dbReference type="InterPro" id="IPR010287">
    <property type="entry name" value="DUF892_YciF-like"/>
</dbReference>
<dbReference type="RefSeq" id="WP_150033818.1">
    <property type="nucleotide sequence ID" value="NZ_VWSH01000004.1"/>
</dbReference>
<evidence type="ECO:0000313" key="2">
    <source>
        <dbReference type="EMBL" id="KAA5532315.1"/>
    </source>
</evidence>
<reference evidence="2 3" key="1">
    <citation type="submission" date="2019-09" db="EMBL/GenBank/DDBJ databases">
        <title>Genome sequence and assembly of Taibaiella sp.</title>
        <authorList>
            <person name="Chhetri G."/>
        </authorList>
    </citation>
    <scope>NUCLEOTIDE SEQUENCE [LARGE SCALE GENOMIC DNA]</scope>
    <source>
        <strain evidence="2 3">KVB11</strain>
    </source>
</reference>
<dbReference type="InterPro" id="IPR012347">
    <property type="entry name" value="Ferritin-like"/>
</dbReference>
<comment type="caution">
    <text evidence="2">The sequence shown here is derived from an EMBL/GenBank/DDBJ whole genome shotgun (WGS) entry which is preliminary data.</text>
</comment>
<feature type="compositionally biased region" description="Low complexity" evidence="1">
    <location>
        <begin position="1"/>
        <end position="20"/>
    </location>
</feature>
<dbReference type="Pfam" id="PF05974">
    <property type="entry name" value="DUF892"/>
    <property type="match status" value="1"/>
</dbReference>
<dbReference type="PANTHER" id="PTHR30565">
    <property type="entry name" value="PROTEIN YCIF"/>
    <property type="match status" value="1"/>
</dbReference>
<proteinExistence type="predicted"/>
<protein>
    <submittedName>
        <fullName evidence="2">Ferritin-like domain-containing protein</fullName>
    </submittedName>
</protein>
<dbReference type="AlphaFoldDB" id="A0A5M6CFU1"/>
<keyword evidence="3" id="KW-1185">Reference proteome</keyword>
<sequence length="188" mass="20487">MPQKTAAAKKQAPAKSQSTKRTPQEEGALMELFVDSLKDINWAEKQLLKALKKMSKASTSDELSTAFSDHMAQTEGHVERLAQVFESLGKKVTSKKCEAMAGLIKEAEELIEETEAGTEVRDVALIAAAQKVEHYEIATYGTLRTLAGTLGLSTAQKLLQQTLDEEKTADSLLTEIAEGYVNEEAGKE</sequence>
<name>A0A5M6CFU1_9BACT</name>
<dbReference type="Proteomes" id="UP000323632">
    <property type="component" value="Unassembled WGS sequence"/>
</dbReference>
<evidence type="ECO:0000256" key="1">
    <source>
        <dbReference type="SAM" id="MobiDB-lite"/>
    </source>
</evidence>
<dbReference type="InterPro" id="IPR009078">
    <property type="entry name" value="Ferritin-like_SF"/>
</dbReference>
<dbReference type="PANTHER" id="PTHR30565:SF9">
    <property type="entry name" value="PROTEIN YCIF"/>
    <property type="match status" value="1"/>
</dbReference>
<evidence type="ECO:0000313" key="3">
    <source>
        <dbReference type="Proteomes" id="UP000323632"/>
    </source>
</evidence>
<dbReference type="Gene3D" id="1.20.1260.10">
    <property type="match status" value="1"/>
</dbReference>
<gene>
    <name evidence="2" type="ORF">F0919_16095</name>
</gene>
<dbReference type="EMBL" id="VWSH01000004">
    <property type="protein sequence ID" value="KAA5532315.1"/>
    <property type="molecule type" value="Genomic_DNA"/>
</dbReference>